<evidence type="ECO:0000313" key="2">
    <source>
        <dbReference type="EMBL" id="MBB3327088.1"/>
    </source>
</evidence>
<dbReference type="InterPro" id="IPR023210">
    <property type="entry name" value="NADP_OxRdtase_dom"/>
</dbReference>
<evidence type="ECO:0000259" key="1">
    <source>
        <dbReference type="Pfam" id="PF00248"/>
    </source>
</evidence>
<evidence type="ECO:0000313" key="3">
    <source>
        <dbReference type="Proteomes" id="UP000565572"/>
    </source>
</evidence>
<dbReference type="InterPro" id="IPR036812">
    <property type="entry name" value="NAD(P)_OxRdtase_dom_sf"/>
</dbReference>
<reference evidence="2 3" key="1">
    <citation type="submission" date="2020-08" db="EMBL/GenBank/DDBJ databases">
        <title>Sequencing the genomes of 1000 actinobacteria strains.</title>
        <authorList>
            <person name="Klenk H.-P."/>
        </authorList>
    </citation>
    <scope>NUCLEOTIDE SEQUENCE [LARGE SCALE GENOMIC DNA]</scope>
    <source>
        <strain evidence="2 3">DSM 11053</strain>
    </source>
</reference>
<dbReference type="Gene3D" id="3.20.20.100">
    <property type="entry name" value="NADP-dependent oxidoreductase domain"/>
    <property type="match status" value="1"/>
</dbReference>
<accession>A0A7W5JVK1</accession>
<dbReference type="PANTHER" id="PTHR43638:SF3">
    <property type="entry name" value="ALDEHYDE REDUCTASE"/>
    <property type="match status" value="1"/>
</dbReference>
<protein>
    <submittedName>
        <fullName evidence="2">Diketogulonate reductase-like aldo/keto reductase</fullName>
    </submittedName>
</protein>
<dbReference type="RefSeq" id="WP_198423347.1">
    <property type="nucleotide sequence ID" value="NZ_JACHZG010000001.1"/>
</dbReference>
<name>A0A7W5JVK1_9ACTN</name>
<dbReference type="Proteomes" id="UP000565572">
    <property type="component" value="Unassembled WGS sequence"/>
</dbReference>
<gene>
    <name evidence="2" type="ORF">FHX39_002032</name>
</gene>
<keyword evidence="3" id="KW-1185">Reference proteome</keyword>
<sequence length="84" mass="9188">MLACSPIEQGRILDYATLGDVATRHGISLVAAALAWVLRRDFLCIVPEASSPEHVQDDATALEVELTDEDLNALDRTFRPPTEP</sequence>
<feature type="domain" description="NADP-dependent oxidoreductase" evidence="1">
    <location>
        <begin position="15"/>
        <end position="76"/>
    </location>
</feature>
<dbReference type="EMBL" id="JACHZG010000001">
    <property type="protein sequence ID" value="MBB3327088.1"/>
    <property type="molecule type" value="Genomic_DNA"/>
</dbReference>
<dbReference type="SUPFAM" id="SSF51430">
    <property type="entry name" value="NAD(P)-linked oxidoreductase"/>
    <property type="match status" value="1"/>
</dbReference>
<dbReference type="Pfam" id="PF00248">
    <property type="entry name" value="Aldo_ket_red"/>
    <property type="match status" value="1"/>
</dbReference>
<dbReference type="AlphaFoldDB" id="A0A7W5JVK1"/>
<dbReference type="PANTHER" id="PTHR43638">
    <property type="entry name" value="OXIDOREDUCTASE, ALDO/KETO REDUCTASE FAMILY PROTEIN"/>
    <property type="match status" value="1"/>
</dbReference>
<organism evidence="2 3">
    <name type="scientific">Microlunatus antarcticus</name>
    <dbReference type="NCBI Taxonomy" id="53388"/>
    <lineage>
        <taxon>Bacteria</taxon>
        <taxon>Bacillati</taxon>
        <taxon>Actinomycetota</taxon>
        <taxon>Actinomycetes</taxon>
        <taxon>Propionibacteriales</taxon>
        <taxon>Propionibacteriaceae</taxon>
        <taxon>Microlunatus</taxon>
    </lineage>
</organism>
<comment type="caution">
    <text evidence="2">The sequence shown here is derived from an EMBL/GenBank/DDBJ whole genome shotgun (WGS) entry which is preliminary data.</text>
</comment>
<proteinExistence type="predicted"/>